<reference evidence="1" key="1">
    <citation type="journal article" date="2021" name="Antonie Van Leeuwenhoek">
        <title>Draft genome and description of Waterburya agarophytonicola gen. nov. sp. nov. (Pleurocapsales, Cyanobacteria): a seaweed symbiont.</title>
        <authorList>
            <person name="Bonthond G."/>
            <person name="Shalygin S."/>
            <person name="Bayer T."/>
            <person name="Weinberger F."/>
        </authorList>
    </citation>
    <scope>NUCLEOTIDE SEQUENCE</scope>
    <source>
        <strain evidence="1">KI4</strain>
    </source>
</reference>
<dbReference type="Proteomes" id="UP000729733">
    <property type="component" value="Unassembled WGS sequence"/>
</dbReference>
<accession>A0A964FDG9</accession>
<dbReference type="InterPro" id="IPR040871">
    <property type="entry name" value="HopA1"/>
</dbReference>
<protein>
    <submittedName>
        <fullName evidence="1">Uncharacterized protein</fullName>
    </submittedName>
</protein>
<gene>
    <name evidence="1" type="ORF">I4641_00990</name>
</gene>
<evidence type="ECO:0000313" key="1">
    <source>
        <dbReference type="EMBL" id="MCC0175555.1"/>
    </source>
</evidence>
<comment type="caution">
    <text evidence="1">The sequence shown here is derived from an EMBL/GenBank/DDBJ whole genome shotgun (WGS) entry which is preliminary data.</text>
</comment>
<dbReference type="Pfam" id="PF17914">
    <property type="entry name" value="HopA1"/>
    <property type="match status" value="1"/>
</dbReference>
<evidence type="ECO:0000313" key="2">
    <source>
        <dbReference type="Proteomes" id="UP000729733"/>
    </source>
</evidence>
<sequence length="355" mass="40874">MEILKQLSSELAASLEDIVNKIEIGTDFYLRHPDYAPLEIAPEIVDNLQKLPKEFQNRYFSLQLRSYLADIYFHGCINQINSSVKEISIPLENNSIKGVDRDFYEQLEANNFGTGYFDPGWLVIREEEAGSLAVQKDNLTFHIQRDRHLATQDSQANINELVAILLPHNRWQDEFYVAISNHGLVDFSQDNQQQVIEIYFNTSPEGAIVLMRELTRQLNDIKIPFTLKVLDNPHNYPCYDAVILEIFCIDYLIVNEIIKAIYPDIQPHLYNETPICTFKLAPGISLAEATEDGFVNSRCGAIASGLLTAWYEEDNSPQNRLQCIKQAFRSQKISCQSPYLLQKQTRKNQYIPFDR</sequence>
<dbReference type="EMBL" id="JADWDC010000002">
    <property type="protein sequence ID" value="MCC0175555.1"/>
    <property type="molecule type" value="Genomic_DNA"/>
</dbReference>
<name>A0A964FDG9_9CYAN</name>
<dbReference type="RefSeq" id="WP_229638560.1">
    <property type="nucleotide sequence ID" value="NZ_JADWDC010000002.1"/>
</dbReference>
<keyword evidence="2" id="KW-1185">Reference proteome</keyword>
<proteinExistence type="predicted"/>
<dbReference type="AlphaFoldDB" id="A0A964FDG9"/>
<organism evidence="1 2">
    <name type="scientific">Waterburya agarophytonicola KI4</name>
    <dbReference type="NCBI Taxonomy" id="2874699"/>
    <lineage>
        <taxon>Bacteria</taxon>
        <taxon>Bacillati</taxon>
        <taxon>Cyanobacteriota</taxon>
        <taxon>Cyanophyceae</taxon>
        <taxon>Pleurocapsales</taxon>
        <taxon>Hyellaceae</taxon>
        <taxon>Waterburya</taxon>
        <taxon>Waterburya agarophytonicola</taxon>
    </lineage>
</organism>